<dbReference type="InterPro" id="IPR000835">
    <property type="entry name" value="HTH_MarR-typ"/>
</dbReference>
<dbReference type="EMBL" id="JBHTIL010000001">
    <property type="protein sequence ID" value="MFD0926526.1"/>
    <property type="molecule type" value="Genomic_DNA"/>
</dbReference>
<accession>A0ABW3G733</accession>
<keyword evidence="1" id="KW-0805">Transcription regulation</keyword>
<dbReference type="InterPro" id="IPR036388">
    <property type="entry name" value="WH-like_DNA-bd_sf"/>
</dbReference>
<keyword evidence="6" id="KW-1185">Reference proteome</keyword>
<dbReference type="SMART" id="SM00347">
    <property type="entry name" value="HTH_MARR"/>
    <property type="match status" value="1"/>
</dbReference>
<evidence type="ECO:0000313" key="6">
    <source>
        <dbReference type="Proteomes" id="UP001597068"/>
    </source>
</evidence>
<keyword evidence="3" id="KW-0804">Transcription</keyword>
<gene>
    <name evidence="5" type="ORF">ACFQ04_12350</name>
</gene>
<proteinExistence type="predicted"/>
<dbReference type="PANTHER" id="PTHR33164">
    <property type="entry name" value="TRANSCRIPTIONAL REGULATOR, MARR FAMILY"/>
    <property type="match status" value="1"/>
</dbReference>
<organism evidence="5 6">
    <name type="scientific">Williamsia deligens</name>
    <dbReference type="NCBI Taxonomy" id="321325"/>
    <lineage>
        <taxon>Bacteria</taxon>
        <taxon>Bacillati</taxon>
        <taxon>Actinomycetota</taxon>
        <taxon>Actinomycetes</taxon>
        <taxon>Mycobacteriales</taxon>
        <taxon>Nocardiaceae</taxon>
        <taxon>Williamsia</taxon>
    </lineage>
</organism>
<evidence type="ECO:0000259" key="4">
    <source>
        <dbReference type="PROSITE" id="PS50995"/>
    </source>
</evidence>
<evidence type="ECO:0000256" key="3">
    <source>
        <dbReference type="ARBA" id="ARBA00023163"/>
    </source>
</evidence>
<dbReference type="RefSeq" id="WP_253645602.1">
    <property type="nucleotide sequence ID" value="NZ_BAAAMO010000002.1"/>
</dbReference>
<keyword evidence="2" id="KW-0238">DNA-binding</keyword>
<dbReference type="InterPro" id="IPR036390">
    <property type="entry name" value="WH_DNA-bd_sf"/>
</dbReference>
<dbReference type="InterPro" id="IPR039422">
    <property type="entry name" value="MarR/SlyA-like"/>
</dbReference>
<dbReference type="PANTHER" id="PTHR33164:SF64">
    <property type="entry name" value="TRANSCRIPTIONAL REGULATOR SLYA"/>
    <property type="match status" value="1"/>
</dbReference>
<evidence type="ECO:0000256" key="2">
    <source>
        <dbReference type="ARBA" id="ARBA00023125"/>
    </source>
</evidence>
<dbReference type="Pfam" id="PF01047">
    <property type="entry name" value="MarR"/>
    <property type="match status" value="1"/>
</dbReference>
<reference evidence="6" key="1">
    <citation type="journal article" date="2019" name="Int. J. Syst. Evol. Microbiol.">
        <title>The Global Catalogue of Microorganisms (GCM) 10K type strain sequencing project: providing services to taxonomists for standard genome sequencing and annotation.</title>
        <authorList>
            <consortium name="The Broad Institute Genomics Platform"/>
            <consortium name="The Broad Institute Genome Sequencing Center for Infectious Disease"/>
            <person name="Wu L."/>
            <person name="Ma J."/>
        </authorList>
    </citation>
    <scope>NUCLEOTIDE SEQUENCE [LARGE SCALE GENOMIC DNA]</scope>
    <source>
        <strain evidence="6">CCUG 50873</strain>
    </source>
</reference>
<sequence>MDDGSTPLILLLARAVRAVETRVAEVLADAALSLDQWRVLVVLESADGMTMSDLARASVLSPAGATRAIDALVDRAMVYRRVDPTDRRRVVVFLSAHGVAVIAPILRDVASAEREMATMVGARRYLALGDGLTHLVDGDRVDETSR</sequence>
<dbReference type="SUPFAM" id="SSF46785">
    <property type="entry name" value="Winged helix' DNA-binding domain"/>
    <property type="match status" value="1"/>
</dbReference>
<dbReference type="Gene3D" id="1.10.10.10">
    <property type="entry name" value="Winged helix-like DNA-binding domain superfamily/Winged helix DNA-binding domain"/>
    <property type="match status" value="1"/>
</dbReference>
<evidence type="ECO:0000313" key="5">
    <source>
        <dbReference type="EMBL" id="MFD0926526.1"/>
    </source>
</evidence>
<comment type="caution">
    <text evidence="5">The sequence shown here is derived from an EMBL/GenBank/DDBJ whole genome shotgun (WGS) entry which is preliminary data.</text>
</comment>
<name>A0ABW3G733_9NOCA</name>
<feature type="domain" description="HTH marR-type" evidence="4">
    <location>
        <begin position="5"/>
        <end position="137"/>
    </location>
</feature>
<dbReference type="Proteomes" id="UP001597068">
    <property type="component" value="Unassembled WGS sequence"/>
</dbReference>
<evidence type="ECO:0000256" key="1">
    <source>
        <dbReference type="ARBA" id="ARBA00023015"/>
    </source>
</evidence>
<dbReference type="PROSITE" id="PS50995">
    <property type="entry name" value="HTH_MARR_2"/>
    <property type="match status" value="1"/>
</dbReference>
<protein>
    <submittedName>
        <fullName evidence="5">MarR family winged helix-turn-helix transcriptional regulator</fullName>
    </submittedName>
</protein>